<dbReference type="Pfam" id="PF00059">
    <property type="entry name" value="Lectin_C"/>
    <property type="match status" value="1"/>
</dbReference>
<evidence type="ECO:0000313" key="4">
    <source>
        <dbReference type="RefSeq" id="XP_006820084.1"/>
    </source>
</evidence>
<gene>
    <name evidence="4" type="primary">LOC100373929</name>
</gene>
<dbReference type="CDD" id="cd00037">
    <property type="entry name" value="CLECT"/>
    <property type="match status" value="1"/>
</dbReference>
<dbReference type="Proteomes" id="UP000694865">
    <property type="component" value="Unplaced"/>
</dbReference>
<evidence type="ECO:0000256" key="1">
    <source>
        <dbReference type="ARBA" id="ARBA00023157"/>
    </source>
</evidence>
<dbReference type="SMART" id="SM00034">
    <property type="entry name" value="CLECT"/>
    <property type="match status" value="1"/>
</dbReference>
<dbReference type="Gene3D" id="3.10.100.10">
    <property type="entry name" value="Mannose-Binding Protein A, subunit A"/>
    <property type="match status" value="1"/>
</dbReference>
<proteinExistence type="predicted"/>
<dbReference type="SUPFAM" id="SSF56436">
    <property type="entry name" value="C-type lectin-like"/>
    <property type="match status" value="1"/>
</dbReference>
<evidence type="ECO:0000313" key="3">
    <source>
        <dbReference type="Proteomes" id="UP000694865"/>
    </source>
</evidence>
<dbReference type="RefSeq" id="XP_006820084.1">
    <property type="nucleotide sequence ID" value="XM_006820021.1"/>
</dbReference>
<dbReference type="InterPro" id="IPR016186">
    <property type="entry name" value="C-type_lectin-like/link_sf"/>
</dbReference>
<dbReference type="PROSITE" id="PS50041">
    <property type="entry name" value="C_TYPE_LECTIN_2"/>
    <property type="match status" value="1"/>
</dbReference>
<keyword evidence="3" id="KW-1185">Reference proteome</keyword>
<dbReference type="PANTHER" id="PTHR22803">
    <property type="entry name" value="MANNOSE, PHOSPHOLIPASE, LECTIN RECEPTOR RELATED"/>
    <property type="match status" value="1"/>
</dbReference>
<sequence length="170" mass="19361">MASKYIFINEIDLLETQKRTSTMLKLIAALVLVGVVSGTCPDTFTPWEGNCYRAVAADAEWDEGEGYCFLYGGHLTSLHSIEEERFAKQLAGPNEFWIGLSTSDNSGWRWSDGTPMDYQNWGDDQPSDGMFMYDEDCVTTNDDSRRIDYQWNDVNCNRERHFVCKAPLIA</sequence>
<dbReference type="InterPro" id="IPR018378">
    <property type="entry name" value="C-type_lectin_CS"/>
</dbReference>
<evidence type="ECO:0000259" key="2">
    <source>
        <dbReference type="PROSITE" id="PS50041"/>
    </source>
</evidence>
<protein>
    <submittedName>
        <fullName evidence="4">C-type lectin domain family 17, member A-like</fullName>
    </submittedName>
</protein>
<keyword evidence="1" id="KW-1015">Disulfide bond</keyword>
<dbReference type="GeneID" id="100373929"/>
<feature type="domain" description="C-type lectin" evidence="2">
    <location>
        <begin position="47"/>
        <end position="165"/>
    </location>
</feature>
<name>A0ABM0MJ93_SACKO</name>
<dbReference type="PROSITE" id="PS00615">
    <property type="entry name" value="C_TYPE_LECTIN_1"/>
    <property type="match status" value="1"/>
</dbReference>
<organism evidence="3 4">
    <name type="scientific">Saccoglossus kowalevskii</name>
    <name type="common">Acorn worm</name>
    <dbReference type="NCBI Taxonomy" id="10224"/>
    <lineage>
        <taxon>Eukaryota</taxon>
        <taxon>Metazoa</taxon>
        <taxon>Hemichordata</taxon>
        <taxon>Enteropneusta</taxon>
        <taxon>Harrimaniidae</taxon>
        <taxon>Saccoglossus</taxon>
    </lineage>
</organism>
<accession>A0ABM0MJ93</accession>
<dbReference type="InterPro" id="IPR016187">
    <property type="entry name" value="CTDL_fold"/>
</dbReference>
<dbReference type="InterPro" id="IPR001304">
    <property type="entry name" value="C-type_lectin-like"/>
</dbReference>
<dbReference type="InterPro" id="IPR050111">
    <property type="entry name" value="C-type_lectin/snaclec_domain"/>
</dbReference>
<reference evidence="4" key="1">
    <citation type="submission" date="2025-08" db="UniProtKB">
        <authorList>
            <consortium name="RefSeq"/>
        </authorList>
    </citation>
    <scope>IDENTIFICATION</scope>
    <source>
        <tissue evidence="4">Testes</tissue>
    </source>
</reference>